<dbReference type="Gene3D" id="3.60.21.10">
    <property type="match status" value="1"/>
</dbReference>
<dbReference type="PANTHER" id="PTHR12905:SF0">
    <property type="entry name" value="CALCINEURIN-LIKE PHOSPHOESTERASE DOMAIN-CONTAINING PROTEIN"/>
    <property type="match status" value="1"/>
</dbReference>
<evidence type="ECO:0000259" key="2">
    <source>
        <dbReference type="Pfam" id="PF00149"/>
    </source>
</evidence>
<evidence type="ECO:0000256" key="1">
    <source>
        <dbReference type="SAM" id="MobiDB-lite"/>
    </source>
</evidence>
<dbReference type="EMBL" id="HBGF01046238">
    <property type="protein sequence ID" value="CAD9147334.1"/>
    <property type="molecule type" value="Transcribed_RNA"/>
</dbReference>
<organism evidence="3">
    <name type="scientific">Neobodo designis</name>
    <name type="common">Flagellated protozoan</name>
    <name type="synonym">Bodo designis</name>
    <dbReference type="NCBI Taxonomy" id="312471"/>
    <lineage>
        <taxon>Eukaryota</taxon>
        <taxon>Discoba</taxon>
        <taxon>Euglenozoa</taxon>
        <taxon>Kinetoplastea</taxon>
        <taxon>Metakinetoplastina</taxon>
        <taxon>Neobodonida</taxon>
        <taxon>Neobodo</taxon>
    </lineage>
</organism>
<gene>
    <name evidence="3" type="ORF">NDES1114_LOCUS30927</name>
</gene>
<dbReference type="SUPFAM" id="SSF56300">
    <property type="entry name" value="Metallo-dependent phosphatases"/>
    <property type="match status" value="1"/>
</dbReference>
<evidence type="ECO:0000313" key="3">
    <source>
        <dbReference type="EMBL" id="CAD9147334.1"/>
    </source>
</evidence>
<dbReference type="InterPro" id="IPR004843">
    <property type="entry name" value="Calcineurin-like_PHP"/>
</dbReference>
<dbReference type="InterPro" id="IPR029052">
    <property type="entry name" value="Metallo-depent_PP-like"/>
</dbReference>
<feature type="region of interest" description="Disordered" evidence="1">
    <location>
        <begin position="251"/>
        <end position="274"/>
    </location>
</feature>
<sequence length="446" mass="48271">MSKQARRPHTHTLTISDDANAVAESRPRVIVHVSDTHDVSYTDIPPGDILVHSGDFTNQGSEGETARFNAWLRQQPHPHKVVVIGNHEFGYDRCDTATIRKMIFAGVGGECHLLTDAGATVDGVRFYGSPWNNCTQAFGGDEAFRAGKWRLIPEGTHVLVTHNPPYGVMDLAWQRNIPRYQCPTCAGKWHENHNHWGCRPLLEAVQRKGVRLHLFGHVHDTPGVEERDGVVFSNAAMDMSGRPNVITILGLPDQPDSPNDAAPSPDSEDHGPTLATANCIGRTGPLTLADPGAWSANRAPVLDVDMADRTCRTLCLWKELSGHPPQQQWTLRVLRSLSQNEHVVAVESSLPTESSDVRVLCAAGDGARAMPATTVLRRDAPVPLNAQFTLQLVGPPGRSLHGYQCGALSPVSAPEMSLAASDDMATPIFVRNGATSWVLPGLASAA</sequence>
<reference evidence="3" key="1">
    <citation type="submission" date="2021-01" db="EMBL/GenBank/DDBJ databases">
        <authorList>
            <person name="Corre E."/>
            <person name="Pelletier E."/>
            <person name="Niang G."/>
            <person name="Scheremetjew M."/>
            <person name="Finn R."/>
            <person name="Kale V."/>
            <person name="Holt S."/>
            <person name="Cochrane G."/>
            <person name="Meng A."/>
            <person name="Brown T."/>
            <person name="Cohen L."/>
        </authorList>
    </citation>
    <scope>NUCLEOTIDE SEQUENCE</scope>
    <source>
        <strain evidence="3">CCAP 1951/1</strain>
    </source>
</reference>
<feature type="domain" description="Calcineurin-like phosphoesterase" evidence="2">
    <location>
        <begin position="30"/>
        <end position="219"/>
    </location>
</feature>
<dbReference type="PANTHER" id="PTHR12905">
    <property type="entry name" value="METALLOPHOSPHOESTERASE"/>
    <property type="match status" value="1"/>
</dbReference>
<dbReference type="AlphaFoldDB" id="A0A7S1QSV1"/>
<feature type="compositionally biased region" description="Low complexity" evidence="1">
    <location>
        <begin position="252"/>
        <end position="265"/>
    </location>
</feature>
<dbReference type="CDD" id="cd07379">
    <property type="entry name" value="MPP_239FB"/>
    <property type="match status" value="1"/>
</dbReference>
<name>A0A7S1QSV1_NEODS</name>
<dbReference type="Pfam" id="PF00149">
    <property type="entry name" value="Metallophos"/>
    <property type="match status" value="1"/>
</dbReference>
<accession>A0A7S1QSV1</accession>
<protein>
    <recommendedName>
        <fullName evidence="2">Calcineurin-like phosphoesterase domain-containing protein</fullName>
    </recommendedName>
</protein>
<proteinExistence type="predicted"/>
<dbReference type="GO" id="GO:0016787">
    <property type="term" value="F:hydrolase activity"/>
    <property type="evidence" value="ECO:0007669"/>
    <property type="project" value="InterPro"/>
</dbReference>
<dbReference type="InterPro" id="IPR051693">
    <property type="entry name" value="UPF0046_metallophosphoest"/>
</dbReference>